<feature type="domain" description="Acyl-CoA thioesterase-like C-terminal" evidence="6">
    <location>
        <begin position="213"/>
        <end position="347"/>
    </location>
</feature>
<dbReference type="Pfam" id="PF20789">
    <property type="entry name" value="4HBT_3C"/>
    <property type="match status" value="1"/>
</dbReference>
<organism evidence="7 8">
    <name type="scientific">Pristionchus mayeri</name>
    <dbReference type="NCBI Taxonomy" id="1317129"/>
    <lineage>
        <taxon>Eukaryota</taxon>
        <taxon>Metazoa</taxon>
        <taxon>Ecdysozoa</taxon>
        <taxon>Nematoda</taxon>
        <taxon>Chromadorea</taxon>
        <taxon>Rhabditida</taxon>
        <taxon>Rhabditina</taxon>
        <taxon>Diplogasteromorpha</taxon>
        <taxon>Diplogasteroidea</taxon>
        <taxon>Neodiplogasteridae</taxon>
        <taxon>Pristionchus</taxon>
    </lineage>
</organism>
<dbReference type="InterPro" id="IPR042171">
    <property type="entry name" value="Acyl-CoA_hotdog"/>
</dbReference>
<evidence type="ECO:0000256" key="1">
    <source>
        <dbReference type="ARBA" id="ARBA00006538"/>
    </source>
</evidence>
<accession>A0AAN5DDZ8</accession>
<dbReference type="Proteomes" id="UP001328107">
    <property type="component" value="Unassembled WGS sequence"/>
</dbReference>
<comment type="similarity">
    <text evidence="1">Belongs to the C/M/P thioester hydrolase family.</text>
</comment>
<dbReference type="EMBL" id="BTRK01000006">
    <property type="protein sequence ID" value="GMR60442.1"/>
    <property type="molecule type" value="Genomic_DNA"/>
</dbReference>
<dbReference type="GO" id="GO:0009062">
    <property type="term" value="P:fatty acid catabolic process"/>
    <property type="evidence" value="ECO:0007669"/>
    <property type="project" value="TreeGrafter"/>
</dbReference>
<dbReference type="Gene3D" id="2.40.160.210">
    <property type="entry name" value="Acyl-CoA thioesterase, double hotdog domain"/>
    <property type="match status" value="1"/>
</dbReference>
<dbReference type="PANTHER" id="PTHR11066:SF34">
    <property type="entry name" value="ACYL-COENZYME A THIOESTERASE 8"/>
    <property type="match status" value="1"/>
</dbReference>
<evidence type="ECO:0000256" key="3">
    <source>
        <dbReference type="ARBA" id="ARBA00022801"/>
    </source>
</evidence>
<dbReference type="PANTHER" id="PTHR11066">
    <property type="entry name" value="ACYL-COA THIOESTERASE"/>
    <property type="match status" value="1"/>
</dbReference>
<dbReference type="GO" id="GO:0005782">
    <property type="term" value="C:peroxisomal matrix"/>
    <property type="evidence" value="ECO:0007669"/>
    <property type="project" value="UniProtKB-SubCell"/>
</dbReference>
<sequence length="364" mass="40784">LPICCRSMASLSIFRSILRVSGRRGQARHLFNASAAENAELLAIDDDEAPKRLVKSFNIETIDTNLYRSNALVRGLVGRDAVYGGQVIGQSLRAAQDTVGEDRNPHSMHCYFLKAGSVTKPIVYLVDRVREGGSFSTRIVKAIQEGEVLFTTQISFQKEESGGMEHSRIMPKVPPPSELLSYRDLLKEALEKHERQATMTDHQAMLLEFKLENTPPTFHRVYEHRPVDQKMFDFSEKKGINVQRSWIKTVVPYGDVPALQRQLAAYVSDSSVIDAGLFPHLSRGFIPSMVFTLDHSLWFHRPHFTLDDWCLLEVESDHAGGNRCYGRARIFSAAGDLLVSASQEGLVRPLGKRSASTIKREEGG</sequence>
<gene>
    <name evidence="7" type="ORF">PMAYCL1PPCAC_30637</name>
</gene>
<keyword evidence="8" id="KW-1185">Reference proteome</keyword>
<dbReference type="InterPro" id="IPR003703">
    <property type="entry name" value="Acyl_CoA_thio"/>
</dbReference>
<dbReference type="SUPFAM" id="SSF54637">
    <property type="entry name" value="Thioesterase/thiol ester dehydrase-isomerase"/>
    <property type="match status" value="2"/>
</dbReference>
<feature type="domain" description="Acyl-CoA thioesterase-like N-terminal HotDog" evidence="5">
    <location>
        <begin position="81"/>
        <end position="157"/>
    </location>
</feature>
<evidence type="ECO:0008006" key="9">
    <source>
        <dbReference type="Google" id="ProtNLM"/>
    </source>
</evidence>
<keyword evidence="4" id="KW-0443">Lipid metabolism</keyword>
<comment type="caution">
    <text evidence="7">The sequence shown here is derived from an EMBL/GenBank/DDBJ whole genome shotgun (WGS) entry which is preliminary data.</text>
</comment>
<dbReference type="Pfam" id="PF13622">
    <property type="entry name" value="4HBT_3"/>
    <property type="match status" value="1"/>
</dbReference>
<comment type="subunit">
    <text evidence="2">Homotetramer.</text>
</comment>
<feature type="non-terminal residue" evidence="7">
    <location>
        <position position="1"/>
    </location>
</feature>
<proteinExistence type="inferred from homology"/>
<dbReference type="InterPro" id="IPR049450">
    <property type="entry name" value="ACOT8-like_C"/>
</dbReference>
<name>A0AAN5DDZ8_9BILA</name>
<dbReference type="InterPro" id="IPR029069">
    <property type="entry name" value="HotDog_dom_sf"/>
</dbReference>
<dbReference type="FunFam" id="2.40.160.210:FF:000001">
    <property type="entry name" value="Acyl-CoA thioesterase II"/>
    <property type="match status" value="1"/>
</dbReference>
<evidence type="ECO:0000256" key="4">
    <source>
        <dbReference type="ARBA" id="ARBA00023098"/>
    </source>
</evidence>
<dbReference type="GO" id="GO:0047617">
    <property type="term" value="F:fatty acyl-CoA hydrolase activity"/>
    <property type="evidence" value="ECO:0007669"/>
    <property type="project" value="InterPro"/>
</dbReference>
<protein>
    <recommendedName>
        <fullName evidence="9">Acyl-CoA thioesterase II</fullName>
    </recommendedName>
</protein>
<dbReference type="GO" id="GO:0006637">
    <property type="term" value="P:acyl-CoA metabolic process"/>
    <property type="evidence" value="ECO:0007669"/>
    <property type="project" value="InterPro"/>
</dbReference>
<keyword evidence="3" id="KW-0378">Hydrolase</keyword>
<evidence type="ECO:0000256" key="2">
    <source>
        <dbReference type="ARBA" id="ARBA00011881"/>
    </source>
</evidence>
<dbReference type="CDD" id="cd03445">
    <property type="entry name" value="Thioesterase_II_repeat2"/>
    <property type="match status" value="1"/>
</dbReference>
<dbReference type="InterPro" id="IPR049449">
    <property type="entry name" value="TesB_ACOT8-like_N"/>
</dbReference>
<evidence type="ECO:0000259" key="5">
    <source>
        <dbReference type="Pfam" id="PF13622"/>
    </source>
</evidence>
<evidence type="ECO:0000259" key="6">
    <source>
        <dbReference type="Pfam" id="PF20789"/>
    </source>
</evidence>
<evidence type="ECO:0000313" key="8">
    <source>
        <dbReference type="Proteomes" id="UP001328107"/>
    </source>
</evidence>
<reference evidence="8" key="1">
    <citation type="submission" date="2022-10" db="EMBL/GenBank/DDBJ databases">
        <title>Genome assembly of Pristionchus species.</title>
        <authorList>
            <person name="Yoshida K."/>
            <person name="Sommer R.J."/>
        </authorList>
    </citation>
    <scope>NUCLEOTIDE SEQUENCE [LARGE SCALE GENOMIC DNA]</scope>
    <source>
        <strain evidence="8">RS5460</strain>
    </source>
</reference>
<feature type="non-terminal residue" evidence="7">
    <location>
        <position position="364"/>
    </location>
</feature>
<dbReference type="CDD" id="cd03444">
    <property type="entry name" value="Thioesterase_II_repeat1"/>
    <property type="match status" value="1"/>
</dbReference>
<evidence type="ECO:0000313" key="7">
    <source>
        <dbReference type="EMBL" id="GMR60442.1"/>
    </source>
</evidence>
<dbReference type="AlphaFoldDB" id="A0AAN5DDZ8"/>